<feature type="region of interest" description="Disordered" evidence="1">
    <location>
        <begin position="48"/>
        <end position="148"/>
    </location>
</feature>
<feature type="signal peptide" evidence="2">
    <location>
        <begin position="1"/>
        <end position="21"/>
    </location>
</feature>
<evidence type="ECO:0000313" key="4">
    <source>
        <dbReference type="Proteomes" id="UP000886653"/>
    </source>
</evidence>
<evidence type="ECO:0000256" key="1">
    <source>
        <dbReference type="SAM" id="MobiDB-lite"/>
    </source>
</evidence>
<organism evidence="3 4">
    <name type="scientific">Cronartium quercuum f. sp. fusiforme G11</name>
    <dbReference type="NCBI Taxonomy" id="708437"/>
    <lineage>
        <taxon>Eukaryota</taxon>
        <taxon>Fungi</taxon>
        <taxon>Dikarya</taxon>
        <taxon>Basidiomycota</taxon>
        <taxon>Pucciniomycotina</taxon>
        <taxon>Pucciniomycetes</taxon>
        <taxon>Pucciniales</taxon>
        <taxon>Coleosporiaceae</taxon>
        <taxon>Cronartium</taxon>
    </lineage>
</organism>
<name>A0A9P6NLA5_9BASI</name>
<gene>
    <name evidence="3" type="ORF">CROQUDRAFT_105992</name>
</gene>
<comment type="caution">
    <text evidence="3">The sequence shown here is derived from an EMBL/GenBank/DDBJ whole genome shotgun (WGS) entry which is preliminary data.</text>
</comment>
<protein>
    <submittedName>
        <fullName evidence="3">Uncharacterized protein</fullName>
    </submittedName>
</protein>
<feature type="compositionally biased region" description="Polar residues" evidence="1">
    <location>
        <begin position="86"/>
        <end position="111"/>
    </location>
</feature>
<proteinExistence type="predicted"/>
<dbReference type="EMBL" id="MU167240">
    <property type="protein sequence ID" value="KAG0148108.1"/>
    <property type="molecule type" value="Genomic_DNA"/>
</dbReference>
<reference evidence="3" key="1">
    <citation type="submission" date="2013-11" db="EMBL/GenBank/DDBJ databases">
        <title>Genome sequence of the fusiform rust pathogen reveals effectors for host alternation and coevolution with pine.</title>
        <authorList>
            <consortium name="DOE Joint Genome Institute"/>
            <person name="Smith K."/>
            <person name="Pendleton A."/>
            <person name="Kubisiak T."/>
            <person name="Anderson C."/>
            <person name="Salamov A."/>
            <person name="Aerts A."/>
            <person name="Riley R."/>
            <person name="Clum A."/>
            <person name="Lindquist E."/>
            <person name="Ence D."/>
            <person name="Campbell M."/>
            <person name="Kronenberg Z."/>
            <person name="Feau N."/>
            <person name="Dhillon B."/>
            <person name="Hamelin R."/>
            <person name="Burleigh J."/>
            <person name="Smith J."/>
            <person name="Yandell M."/>
            <person name="Nelson C."/>
            <person name="Grigoriev I."/>
            <person name="Davis J."/>
        </authorList>
    </citation>
    <scope>NUCLEOTIDE SEQUENCE</scope>
    <source>
        <strain evidence="3">G11</strain>
    </source>
</reference>
<evidence type="ECO:0000313" key="3">
    <source>
        <dbReference type="EMBL" id="KAG0148108.1"/>
    </source>
</evidence>
<feature type="compositionally biased region" description="Low complexity" evidence="1">
    <location>
        <begin position="112"/>
        <end position="123"/>
    </location>
</feature>
<keyword evidence="4" id="KW-1185">Reference proteome</keyword>
<dbReference type="OrthoDB" id="10649900at2759"/>
<feature type="compositionally biased region" description="Polar residues" evidence="1">
    <location>
        <begin position="50"/>
        <end position="76"/>
    </location>
</feature>
<keyword evidence="2" id="KW-0732">Signal</keyword>
<dbReference type="Proteomes" id="UP000886653">
    <property type="component" value="Unassembled WGS sequence"/>
</dbReference>
<accession>A0A9P6NLA5</accession>
<feature type="chain" id="PRO_5040277211" evidence="2">
    <location>
        <begin position="22"/>
        <end position="198"/>
    </location>
</feature>
<evidence type="ECO:0000256" key="2">
    <source>
        <dbReference type="SAM" id="SignalP"/>
    </source>
</evidence>
<dbReference type="AlphaFoldDB" id="A0A9P6NLA5"/>
<sequence length="198" mass="21042">MHFLSPVLLFASALMISYIESKPFTLTGILSTNAFRPNEQVMRRAIATSPAATENTPKSAYTSITPSKDATGTPDSTAKAPETLAALSNTKDSAPLTQTPKTSNATGLANMSLSPDSPSQSPSTTLESGTDPSSDDPGTKSDDPGLAAAKKAIEAQKEVTKTQWRKFADEEDKLQKLIGNYIQLQMKSMKFPGAGTRK</sequence>